<feature type="compositionally biased region" description="Polar residues" evidence="2">
    <location>
        <begin position="147"/>
        <end position="174"/>
    </location>
</feature>
<feature type="region of interest" description="Disordered" evidence="2">
    <location>
        <begin position="91"/>
        <end position="118"/>
    </location>
</feature>
<dbReference type="InterPro" id="IPR033349">
    <property type="entry name" value="ATRIP"/>
</dbReference>
<evidence type="ECO:0000313" key="3">
    <source>
        <dbReference type="EnsemblMetazoa" id="XP_016983177.1"/>
    </source>
</evidence>
<dbReference type="GO" id="GO:0000077">
    <property type="term" value="P:DNA damage checkpoint signaling"/>
    <property type="evidence" value="ECO:0007669"/>
    <property type="project" value="InterPro"/>
</dbReference>
<feature type="region of interest" description="Disordered" evidence="2">
    <location>
        <begin position="138"/>
        <end position="174"/>
    </location>
</feature>
<dbReference type="PANTHER" id="PTHR28594:SF1">
    <property type="entry name" value="ATR-INTERACTING PROTEIN"/>
    <property type="match status" value="1"/>
</dbReference>
<dbReference type="EnsemblMetazoa" id="XM_017127688.2">
    <property type="protein sequence ID" value="XP_016983177.1"/>
    <property type="gene ID" value="LOC108047490"/>
</dbReference>
<protein>
    <submittedName>
        <fullName evidence="5">ATR-interacting protein mus304</fullName>
    </submittedName>
</protein>
<dbReference type="RefSeq" id="XP_016983177.1">
    <property type="nucleotide sequence ID" value="XM_017127688.1"/>
</dbReference>
<evidence type="ECO:0000313" key="5">
    <source>
        <dbReference type="RefSeq" id="XP_016983177.1"/>
    </source>
</evidence>
<dbReference type="GO" id="GO:0006281">
    <property type="term" value="P:DNA repair"/>
    <property type="evidence" value="ECO:0007669"/>
    <property type="project" value="TreeGrafter"/>
</dbReference>
<proteinExistence type="predicted"/>
<dbReference type="Proteomes" id="UP001652680">
    <property type="component" value="Unassembled WGS sequence"/>
</dbReference>
<sequence>MASKRFGPMKDFARAKKPRLDVSVTRGSTRPSPPRNNFEGIFWDDDDDDVILMATQLAEAELEAEERKKKTEPEMNIAHSDLTFSEFAPMSHASTSTQQMFPPPAPPPSKKSTSIDMDAIFGDDDDFDFLAVTLIDTEPQKPPECKPSTSRSASTTISVQQKTMTTTTINATQSRQQEHQIKFLMDRIEALKRDKSQLEKNLGDSNERNEIKSGEVSLLRDELKHVRQQLQASKMEKLALADEANRDCNKKVAEAAKQIAAKDIELKMKNAEYSKLKTQQRAHEKSMNSSMSIVQAAPDHFEKRGSLRLNRLNIHRTVPKLRTDNAIMFDYTEDEAQGKKRRNPFELELKQLLLHYAQLQAQPKSLDNLIPRVLSSVGRVFTEFASYVQSLDFPHNCMLYPYHPHSFEDEDHRISLSQQGALYENEKAVSLRRYIATLASICQSEERISSAILEWKQEDLGILQVAIEAVIKVGFSYEVSKHFGLLEALASLLNSLLQGKDLVQQNADLLFNLLKQLVFTRPNPWVFSELSSCLLRCLQHTQLMVKMCVNSHKDCFVSDRVRSVYRFGPDSCLLQVYSGLLELCFFSETPLRKNHFQLLLQIGVNHVRFAFECFQNPPDFILEMLPYFADDGEEESGEGTLMKTGSNLSCNTTGAVQGSISNGSTLASASNLNLNSNSNSSSSQRSKECECYVKLCLSAVTIVFQVMHQWMLHERKQGTEEVGEISRIAVHLLTLVFHEYYLTCLFRDSEETTKHYLSLICNWWSEHADLLGFQPIQLRLLNQLVKSHFMLKPLHQDANRNNPGNDLSEWNRIVKNADAQKTMKSAHKSDPSKLLDIDFFSALNREESTFE</sequence>
<dbReference type="OrthoDB" id="7668655at2759"/>
<dbReference type="AlphaFoldDB" id="A0A6P4EYH5"/>
<keyword evidence="4" id="KW-1185">Reference proteome</keyword>
<dbReference type="PANTHER" id="PTHR28594">
    <property type="entry name" value="ATR-INTERACTING PROTEIN"/>
    <property type="match status" value="1"/>
</dbReference>
<name>A0A6P4EYH5_DRORH</name>
<dbReference type="OMA" id="KSHFMLK"/>
<evidence type="ECO:0000313" key="4">
    <source>
        <dbReference type="Proteomes" id="UP001652680"/>
    </source>
</evidence>
<reference evidence="5" key="2">
    <citation type="submission" date="2025-04" db="UniProtKB">
        <authorList>
            <consortium name="RefSeq"/>
        </authorList>
    </citation>
    <scope>IDENTIFICATION</scope>
</reference>
<feature type="compositionally biased region" description="Basic and acidic residues" evidence="2">
    <location>
        <begin position="11"/>
        <end position="20"/>
    </location>
</feature>
<feature type="region of interest" description="Disordered" evidence="2">
    <location>
        <begin position="1"/>
        <end position="41"/>
    </location>
</feature>
<accession>A0A6P4EYH5</accession>
<keyword evidence="1" id="KW-0175">Coiled coil</keyword>
<organism evidence="5">
    <name type="scientific">Drosophila rhopaloa</name>
    <name type="common">Fruit fly</name>
    <dbReference type="NCBI Taxonomy" id="1041015"/>
    <lineage>
        <taxon>Eukaryota</taxon>
        <taxon>Metazoa</taxon>
        <taxon>Ecdysozoa</taxon>
        <taxon>Arthropoda</taxon>
        <taxon>Hexapoda</taxon>
        <taxon>Insecta</taxon>
        <taxon>Pterygota</taxon>
        <taxon>Neoptera</taxon>
        <taxon>Endopterygota</taxon>
        <taxon>Diptera</taxon>
        <taxon>Brachycera</taxon>
        <taxon>Muscomorpha</taxon>
        <taxon>Ephydroidea</taxon>
        <taxon>Drosophilidae</taxon>
        <taxon>Drosophila</taxon>
        <taxon>Sophophora</taxon>
    </lineage>
</organism>
<feature type="coiled-coil region" evidence="1">
    <location>
        <begin position="174"/>
        <end position="236"/>
    </location>
</feature>
<gene>
    <name evidence="5" type="primary">LOC108047490</name>
    <name evidence="3" type="synonym">108047490</name>
</gene>
<dbReference type="GeneID" id="108047490"/>
<evidence type="ECO:0000256" key="1">
    <source>
        <dbReference type="SAM" id="Coils"/>
    </source>
</evidence>
<evidence type="ECO:0000256" key="2">
    <source>
        <dbReference type="SAM" id="MobiDB-lite"/>
    </source>
</evidence>
<reference evidence="3" key="3">
    <citation type="submission" date="2025-05" db="UniProtKB">
        <authorList>
            <consortium name="EnsemblMetazoa"/>
        </authorList>
    </citation>
    <scope>IDENTIFICATION</scope>
</reference>
<reference evidence="4" key="1">
    <citation type="journal article" date="2021" name="Elife">
        <title>Highly contiguous assemblies of 101 drosophilid genomes.</title>
        <authorList>
            <person name="Kim B.Y."/>
            <person name="Wang J.R."/>
            <person name="Miller D.E."/>
            <person name="Barmina O."/>
            <person name="Delaney E."/>
            <person name="Thompson A."/>
            <person name="Comeault A.A."/>
            <person name="Peede D."/>
            <person name="D'Agostino E.R."/>
            <person name="Pelaez J."/>
            <person name="Aguilar J.M."/>
            <person name="Haji D."/>
            <person name="Matsunaga T."/>
            <person name="Armstrong E.E."/>
            <person name="Zych M."/>
            <person name="Ogawa Y."/>
            <person name="Stamenkovic-Radak M."/>
            <person name="Jelic M."/>
            <person name="Veselinovic M.S."/>
            <person name="Tanaskovic M."/>
            <person name="Eric P."/>
            <person name="Gao J.J."/>
            <person name="Katoh T.K."/>
            <person name="Toda M.J."/>
            <person name="Watabe H."/>
            <person name="Watada M."/>
            <person name="Davis J.S."/>
            <person name="Moyle L.C."/>
            <person name="Manoli G."/>
            <person name="Bertolini E."/>
            <person name="Kostal V."/>
            <person name="Hawley R.S."/>
            <person name="Takahashi A."/>
            <person name="Jones C.D."/>
            <person name="Price D.K."/>
            <person name="Whiteman N."/>
            <person name="Kopp A."/>
            <person name="Matute D.R."/>
            <person name="Petrov D.A."/>
        </authorList>
    </citation>
    <scope>NUCLEOTIDE SEQUENCE [LARGE SCALE GENOMIC DNA]</scope>
</reference>